<dbReference type="Proteomes" id="UP000494365">
    <property type="component" value="Unassembled WGS sequence"/>
</dbReference>
<dbReference type="PANTHER" id="PTHR11895">
    <property type="entry name" value="TRANSAMIDASE"/>
    <property type="match status" value="1"/>
</dbReference>
<dbReference type="InterPro" id="IPR023631">
    <property type="entry name" value="Amidase_dom"/>
</dbReference>
<dbReference type="SUPFAM" id="SSF75304">
    <property type="entry name" value="Amidase signature (AS) enzymes"/>
    <property type="match status" value="1"/>
</dbReference>
<keyword evidence="2" id="KW-0378">Hydrolase</keyword>
<evidence type="ECO:0000313" key="3">
    <source>
        <dbReference type="Proteomes" id="UP000494365"/>
    </source>
</evidence>
<accession>A0A6S7CWS0</accession>
<dbReference type="AlphaFoldDB" id="A0A6S7CWS0"/>
<keyword evidence="3" id="KW-1185">Reference proteome</keyword>
<dbReference type="InterPro" id="IPR020556">
    <property type="entry name" value="Amidase_CS"/>
</dbReference>
<evidence type="ECO:0000259" key="1">
    <source>
        <dbReference type="Pfam" id="PF01425"/>
    </source>
</evidence>
<dbReference type="RefSeq" id="WP_175152044.1">
    <property type="nucleotide sequence ID" value="NZ_CADIKK010000026.1"/>
</dbReference>
<sequence length="465" mass="49367">MSRSDLHYLEAGELARLIAAREISPVEVTSAMLERIERLDTTLHSYAHVMREEALVAARKAERKLLAGEHLGPLHGVPVAVKDLYWSAGSPTAAGTTIHRSFVPSEDATAVKRLRDAGAILLGKLQLTEGAFATHHPEIAEPVNPWHAGHWAGASSSGSGVATAAGLCYAALGTDTGGSIRFPSAANGLTGIKPTWGRVSRHGVFALGPSLDHAGPMARSAADATLLLGAIAGHDPLDPTSLPEPKLALPESAHDLQGLKVGIDPQWNNNGTDEVIVRALAQVVEVVTSLGGRVEEVRFPEVRTVVDEWQINCGVEVAVAHAETYPRLSADYGPALTRLIEIGRETSGTQYQQVLLNRAALRGKINHLMARIDLLIVPVQPFAAPTHEQLGALAQDPELNARLIQFSAPFNSSGHPAITLPCGLTASGMPIGFQFVAAHGAEALLCRAGIAFQNATDWHRRHPAL</sequence>
<dbReference type="Pfam" id="PF01425">
    <property type="entry name" value="Amidase"/>
    <property type="match status" value="1"/>
</dbReference>
<dbReference type="EC" id="3.5.1.4" evidence="2"/>
<dbReference type="Gene3D" id="3.90.1300.10">
    <property type="entry name" value="Amidase signature (AS) domain"/>
    <property type="match status" value="1"/>
</dbReference>
<dbReference type="EMBL" id="CADIKK010000026">
    <property type="protein sequence ID" value="CAB3799569.1"/>
    <property type="molecule type" value="Genomic_DNA"/>
</dbReference>
<organism evidence="2 3">
    <name type="scientific">Paraburkholderia ultramafica</name>
    <dbReference type="NCBI Taxonomy" id="1544867"/>
    <lineage>
        <taxon>Bacteria</taxon>
        <taxon>Pseudomonadati</taxon>
        <taxon>Pseudomonadota</taxon>
        <taxon>Betaproteobacteria</taxon>
        <taxon>Burkholderiales</taxon>
        <taxon>Burkholderiaceae</taxon>
        <taxon>Paraburkholderia</taxon>
    </lineage>
</organism>
<evidence type="ECO:0000313" key="2">
    <source>
        <dbReference type="EMBL" id="CAB3799569.1"/>
    </source>
</evidence>
<dbReference type="InterPro" id="IPR036928">
    <property type="entry name" value="AS_sf"/>
</dbReference>
<proteinExistence type="predicted"/>
<name>A0A6S7CWS0_9BURK</name>
<feature type="domain" description="Amidase" evidence="1">
    <location>
        <begin position="27"/>
        <end position="446"/>
    </location>
</feature>
<dbReference type="PROSITE" id="PS00571">
    <property type="entry name" value="AMIDASES"/>
    <property type="match status" value="1"/>
</dbReference>
<protein>
    <submittedName>
        <fullName evidence="2">Amidase AmiD</fullName>
        <ecNumber evidence="2">3.5.1.4</ecNumber>
    </submittedName>
</protein>
<dbReference type="GO" id="GO:0004040">
    <property type="term" value="F:amidase activity"/>
    <property type="evidence" value="ECO:0007669"/>
    <property type="project" value="UniProtKB-EC"/>
</dbReference>
<reference evidence="2 3" key="1">
    <citation type="submission" date="2020-04" db="EMBL/GenBank/DDBJ databases">
        <authorList>
            <person name="De Canck E."/>
        </authorList>
    </citation>
    <scope>NUCLEOTIDE SEQUENCE [LARGE SCALE GENOMIC DNA]</scope>
    <source>
        <strain evidence="2 3">LMG 28614</strain>
    </source>
</reference>
<dbReference type="InterPro" id="IPR000120">
    <property type="entry name" value="Amidase"/>
</dbReference>
<gene>
    <name evidence="2" type="primary">amiD</name>
    <name evidence="2" type="ORF">LMG28614_04996</name>
</gene>
<dbReference type="PANTHER" id="PTHR11895:SF176">
    <property type="entry name" value="AMIDASE AMID-RELATED"/>
    <property type="match status" value="1"/>
</dbReference>